<dbReference type="Proteomes" id="UP000182827">
    <property type="component" value="Unassembled WGS sequence"/>
</dbReference>
<evidence type="ECO:0000256" key="3">
    <source>
        <dbReference type="ARBA" id="ARBA00022842"/>
    </source>
</evidence>
<accession>A0A1I6T8X7</accession>
<dbReference type="InterPro" id="IPR011206">
    <property type="entry name" value="Citrate_lyase_beta/mcl1/mcl2"/>
</dbReference>
<gene>
    <name evidence="5" type="ORF">SAMN05444586_101020</name>
</gene>
<dbReference type="GO" id="GO:0000287">
    <property type="term" value="F:magnesium ion binding"/>
    <property type="evidence" value="ECO:0007669"/>
    <property type="project" value="TreeGrafter"/>
</dbReference>
<dbReference type="Pfam" id="PF15617">
    <property type="entry name" value="C-C_Bond_Lyase"/>
    <property type="match status" value="1"/>
</dbReference>
<evidence type="ECO:0000256" key="4">
    <source>
        <dbReference type="PIRSR" id="PIRSR015582-2"/>
    </source>
</evidence>
<dbReference type="InterPro" id="IPR015813">
    <property type="entry name" value="Pyrv/PenolPyrv_kinase-like_dom"/>
</dbReference>
<dbReference type="InterPro" id="IPR040442">
    <property type="entry name" value="Pyrv_kinase-like_dom_sf"/>
</dbReference>
<dbReference type="RefSeq" id="WP_074945862.1">
    <property type="nucleotide sequence ID" value="NZ_CAJJDZ010000002.1"/>
</dbReference>
<comment type="cofactor">
    <cofactor evidence="1">
        <name>Mg(2+)</name>
        <dbReference type="ChEBI" id="CHEBI:18420"/>
    </cofactor>
</comment>
<protein>
    <submittedName>
        <fullName evidence="5">Citrate lyase beta subunit</fullName>
    </submittedName>
</protein>
<keyword evidence="5" id="KW-0456">Lyase</keyword>
<dbReference type="PIRSF" id="PIRSF015582">
    <property type="entry name" value="Cit_lyase_B"/>
    <property type="match status" value="1"/>
</dbReference>
<proteinExistence type="predicted"/>
<dbReference type="GO" id="GO:0016829">
    <property type="term" value="F:lyase activity"/>
    <property type="evidence" value="ECO:0007669"/>
    <property type="project" value="UniProtKB-KW"/>
</dbReference>
<keyword evidence="6" id="KW-1185">Reference proteome</keyword>
<dbReference type="Gene3D" id="3.20.20.60">
    <property type="entry name" value="Phosphoenolpyruvate-binding domains"/>
    <property type="match status" value="1"/>
</dbReference>
<dbReference type="GO" id="GO:0006107">
    <property type="term" value="P:oxaloacetate metabolic process"/>
    <property type="evidence" value="ECO:0007669"/>
    <property type="project" value="TreeGrafter"/>
</dbReference>
<organism evidence="5 6">
    <name type="scientific">Acinetobacter bohemicus</name>
    <dbReference type="NCBI Taxonomy" id="1435036"/>
    <lineage>
        <taxon>Bacteria</taxon>
        <taxon>Pseudomonadati</taxon>
        <taxon>Pseudomonadota</taxon>
        <taxon>Gammaproteobacteria</taxon>
        <taxon>Moraxellales</taxon>
        <taxon>Moraxellaceae</taxon>
        <taxon>Acinetobacter</taxon>
    </lineage>
</organism>
<keyword evidence="2 4" id="KW-0479">Metal-binding</keyword>
<evidence type="ECO:0000256" key="1">
    <source>
        <dbReference type="ARBA" id="ARBA00001946"/>
    </source>
</evidence>
<dbReference type="PANTHER" id="PTHR32308">
    <property type="entry name" value="LYASE BETA SUBUNIT, PUTATIVE (AFU_ORTHOLOGUE AFUA_4G13030)-RELATED"/>
    <property type="match status" value="1"/>
</dbReference>
<keyword evidence="3 4" id="KW-0460">Magnesium</keyword>
<evidence type="ECO:0000313" key="5">
    <source>
        <dbReference type="EMBL" id="SFS85387.1"/>
    </source>
</evidence>
<sequence length="312" mass="35770">MKQLQHAIELGATMYIPATHEQLWEVTEGIKFPILKSIAVCLEDAVLEKDVQTAMVNLKHLLQKRLELPNLKAPALFIRPRNIEMAKHIVDWDLNHTYSGMILPKFTLHDLKQWMDILPPNINLMPTLETKEIFDMGHNMELNQALKYDFHKTLCLRIGGNDLLSCLHLRRPKNSTIYQTPVGMLIAQLAGLFIPAGFQLSSPVCEHIDHTQLLMDELCQDMNNGIYTKTAIHPSQIEYIHRAFQINSEEFNEAQQILAQDAKSVFKSHGSMLEPATHRNWAEMILLRYKTFGLSKPQASSQDKFMLNTFSL</sequence>
<feature type="binding site" evidence="4">
    <location>
        <position position="162"/>
    </location>
    <ligand>
        <name>Mg(2+)</name>
        <dbReference type="ChEBI" id="CHEBI:18420"/>
    </ligand>
</feature>
<dbReference type="EMBL" id="FOZU01000010">
    <property type="protein sequence ID" value="SFS85387.1"/>
    <property type="molecule type" value="Genomic_DNA"/>
</dbReference>
<name>A0A1I6T8X7_9GAMM</name>
<dbReference type="InterPro" id="IPR039480">
    <property type="entry name" value="C-C_Bond_Lyase-like"/>
</dbReference>
<dbReference type="AlphaFoldDB" id="A0A1I6T8X7"/>
<evidence type="ECO:0000256" key="2">
    <source>
        <dbReference type="ARBA" id="ARBA00022723"/>
    </source>
</evidence>
<evidence type="ECO:0000313" key="6">
    <source>
        <dbReference type="Proteomes" id="UP000182827"/>
    </source>
</evidence>
<dbReference type="SUPFAM" id="SSF51621">
    <property type="entry name" value="Phosphoenolpyruvate/pyruvate domain"/>
    <property type="match status" value="1"/>
</dbReference>
<dbReference type="PANTHER" id="PTHR32308:SF10">
    <property type="entry name" value="CITRATE LYASE SUBUNIT BETA"/>
    <property type="match status" value="1"/>
</dbReference>
<reference evidence="6" key="1">
    <citation type="submission" date="2016-10" db="EMBL/GenBank/DDBJ databases">
        <authorList>
            <person name="Varghese N."/>
            <person name="Submissions S."/>
        </authorList>
    </citation>
    <scope>NUCLEOTIDE SEQUENCE [LARGE SCALE GENOMIC DNA]</scope>
    <source>
        <strain evidence="6">ANC 5076</strain>
    </source>
</reference>